<dbReference type="AlphaFoldDB" id="A0A2B4RJK7"/>
<reference evidence="2" key="1">
    <citation type="journal article" date="2017" name="bioRxiv">
        <title>Comparative analysis of the genomes of Stylophora pistillata and Acropora digitifera provides evidence for extensive differences between species of corals.</title>
        <authorList>
            <person name="Voolstra C.R."/>
            <person name="Li Y."/>
            <person name="Liew Y.J."/>
            <person name="Baumgarten S."/>
            <person name="Zoccola D."/>
            <person name="Flot J.-F."/>
            <person name="Tambutte S."/>
            <person name="Allemand D."/>
            <person name="Aranda M."/>
        </authorList>
    </citation>
    <scope>NUCLEOTIDE SEQUENCE [LARGE SCALE GENOMIC DNA]</scope>
</reference>
<evidence type="ECO:0008006" key="3">
    <source>
        <dbReference type="Google" id="ProtNLM"/>
    </source>
</evidence>
<organism evidence="1 2">
    <name type="scientific">Stylophora pistillata</name>
    <name type="common">Smooth cauliflower coral</name>
    <dbReference type="NCBI Taxonomy" id="50429"/>
    <lineage>
        <taxon>Eukaryota</taxon>
        <taxon>Metazoa</taxon>
        <taxon>Cnidaria</taxon>
        <taxon>Anthozoa</taxon>
        <taxon>Hexacorallia</taxon>
        <taxon>Scleractinia</taxon>
        <taxon>Astrocoeniina</taxon>
        <taxon>Pocilloporidae</taxon>
        <taxon>Stylophora</taxon>
    </lineage>
</organism>
<comment type="caution">
    <text evidence="1">The sequence shown here is derived from an EMBL/GenBank/DDBJ whole genome shotgun (WGS) entry which is preliminary data.</text>
</comment>
<dbReference type="PANTHER" id="PTHR33050:SF7">
    <property type="entry name" value="RIBONUCLEASE H"/>
    <property type="match status" value="1"/>
</dbReference>
<dbReference type="OrthoDB" id="5987091at2759"/>
<name>A0A2B4RJK7_STYPI</name>
<proteinExistence type="predicted"/>
<dbReference type="Proteomes" id="UP000225706">
    <property type="component" value="Unassembled WGS sequence"/>
</dbReference>
<dbReference type="EMBL" id="LSMT01000478">
    <property type="protein sequence ID" value="PFX17356.1"/>
    <property type="molecule type" value="Genomic_DNA"/>
</dbReference>
<evidence type="ECO:0000313" key="2">
    <source>
        <dbReference type="Proteomes" id="UP000225706"/>
    </source>
</evidence>
<evidence type="ECO:0000313" key="1">
    <source>
        <dbReference type="EMBL" id="PFX17356.1"/>
    </source>
</evidence>
<accession>A0A2B4RJK7</accession>
<dbReference type="CDD" id="cd09275">
    <property type="entry name" value="RNase_HI_RT_DIRS1"/>
    <property type="match status" value="1"/>
</dbReference>
<dbReference type="PANTHER" id="PTHR33050">
    <property type="entry name" value="REVERSE TRANSCRIPTASE DOMAIN-CONTAINING PROTEIN"/>
    <property type="match status" value="1"/>
</dbReference>
<dbReference type="STRING" id="50429.A0A2B4RJK7"/>
<sequence>MTVTLTDAKAMKVRSPRQNLLLQKTATIRSVAEVIGFLVSGFPAVEFAEMHYRHLELDKNCALRANKGNFDSTMTLSAQSKTELTWWIVNVLTASKPIRHGNPDLSLTTDASKLGWGAVCGETSTGGFWSLEEQRYHINFLELKAVLLGLKSLCGAFSEKHILVQTDNTTAVAYINAMGEAGIDVTTFKPHSTRAAAAAAAASKAKNVSVPVKEILDTAGWSSERIFDCFYNEPFQKAGGFATCVLTID</sequence>
<dbReference type="InterPro" id="IPR012337">
    <property type="entry name" value="RNaseH-like_sf"/>
</dbReference>
<keyword evidence="2" id="KW-1185">Reference proteome</keyword>
<dbReference type="SUPFAM" id="SSF53098">
    <property type="entry name" value="Ribonuclease H-like"/>
    <property type="match status" value="1"/>
</dbReference>
<gene>
    <name evidence="1" type="ORF">AWC38_SpisGene18321</name>
</gene>
<dbReference type="InterPro" id="IPR052055">
    <property type="entry name" value="Hepadnavirus_pol/RT"/>
</dbReference>
<protein>
    <recommendedName>
        <fullName evidence="3">RNase H type-1 domain-containing protein</fullName>
    </recommendedName>
</protein>